<gene>
    <name evidence="9 11" type="primary">recF</name>
    <name evidence="11" type="ORF">R50_0004</name>
</gene>
<comment type="subcellular location">
    <subcellularLocation>
        <location evidence="9">Cytoplasm</location>
    </subcellularLocation>
</comment>
<accession>A0A6F8ZDI6</accession>
<dbReference type="GO" id="GO:0000731">
    <property type="term" value="P:DNA synthesis involved in DNA repair"/>
    <property type="evidence" value="ECO:0007669"/>
    <property type="project" value="TreeGrafter"/>
</dbReference>
<keyword evidence="5 9" id="KW-0067">ATP-binding</keyword>
<dbReference type="InterPro" id="IPR027417">
    <property type="entry name" value="P-loop_NTPase"/>
</dbReference>
<dbReference type="GO" id="GO:0006260">
    <property type="term" value="P:DNA replication"/>
    <property type="evidence" value="ECO:0007669"/>
    <property type="project" value="UniProtKB-UniRule"/>
</dbReference>
<dbReference type="Proteomes" id="UP000503399">
    <property type="component" value="Chromosome"/>
</dbReference>
<keyword evidence="3 9" id="KW-0547">Nucleotide-binding</keyword>
<dbReference type="GO" id="GO:0003697">
    <property type="term" value="F:single-stranded DNA binding"/>
    <property type="evidence" value="ECO:0007669"/>
    <property type="project" value="UniProtKB-UniRule"/>
</dbReference>
<evidence type="ECO:0000313" key="11">
    <source>
        <dbReference type="EMBL" id="CAB1127510.1"/>
    </source>
</evidence>
<dbReference type="GO" id="GO:0005737">
    <property type="term" value="C:cytoplasm"/>
    <property type="evidence" value="ECO:0007669"/>
    <property type="project" value="UniProtKB-SubCell"/>
</dbReference>
<comment type="function">
    <text evidence="9">The RecF protein is involved in DNA metabolism; it is required for DNA replication and normal SOS inducibility. RecF binds preferentially to single-stranded, linear DNA. It also seems to bind ATP.</text>
</comment>
<reference evidence="11 12" key="1">
    <citation type="submission" date="2020-02" db="EMBL/GenBank/DDBJ databases">
        <authorList>
            <person name="Hogendoorn C."/>
        </authorList>
    </citation>
    <scope>NUCLEOTIDE SEQUENCE [LARGE SCALE GENOMIC DNA]</scope>
    <source>
        <strain evidence="11">R501</strain>
    </source>
</reference>
<feature type="binding site" evidence="9">
    <location>
        <begin position="30"/>
        <end position="37"/>
    </location>
    <ligand>
        <name>ATP</name>
        <dbReference type="ChEBI" id="CHEBI:30616"/>
    </ligand>
</feature>
<keyword evidence="2 9" id="KW-0235">DNA replication</keyword>
<sequence length="360" mass="39841">MRLATLRMEGFRNLAPAELVPGPRLTLLVGPNGQGKTNVLEAVHLLLTGQPLRTEQARECIAWDGDHFSLAGVVDSDTAGRIHLAHSLSRQPHSRRRTGPVLPVVAFRPDDLELVKGGPEGRRRYLDLAIAPVDARYRTAWQRYQRALAQRNRSLRDWAAATGSPRHALEGVLEGYARLLAAEGAYVWRARRQFLEALAPYVGEASAQVGAGERLRLRLVPGGTREPAEEPAAFLAALASRGVEERQRGVTLVGPHRDEVVLELDGREAGRFGSQGQQRTVALALRLALFHWFRSRWGEAPMVLLDDVFSELDQERRRRLLAFVAGAEAQTLVTDTEGGRYRDLRPVVLAVEAGHLVREA</sequence>
<evidence type="ECO:0000313" key="12">
    <source>
        <dbReference type="Proteomes" id="UP000503399"/>
    </source>
</evidence>
<dbReference type="InterPro" id="IPR038729">
    <property type="entry name" value="Rad50/SbcC_AAA"/>
</dbReference>
<protein>
    <recommendedName>
        <fullName evidence="9">DNA replication and repair protein RecF</fullName>
    </recommendedName>
</protein>
<dbReference type="EMBL" id="LR778114">
    <property type="protein sequence ID" value="CAB1127510.1"/>
    <property type="molecule type" value="Genomic_DNA"/>
</dbReference>
<evidence type="ECO:0000256" key="9">
    <source>
        <dbReference type="HAMAP-Rule" id="MF_00365"/>
    </source>
</evidence>
<dbReference type="GO" id="GO:0006302">
    <property type="term" value="P:double-strand break repair"/>
    <property type="evidence" value="ECO:0007669"/>
    <property type="project" value="InterPro"/>
</dbReference>
<dbReference type="Gene3D" id="3.40.50.300">
    <property type="entry name" value="P-loop containing nucleotide triphosphate hydrolases"/>
    <property type="match status" value="1"/>
</dbReference>
<evidence type="ECO:0000256" key="7">
    <source>
        <dbReference type="ARBA" id="ARBA00023204"/>
    </source>
</evidence>
<dbReference type="InterPro" id="IPR018078">
    <property type="entry name" value="DNA-binding_RecF_CS"/>
</dbReference>
<dbReference type="GO" id="GO:0009432">
    <property type="term" value="P:SOS response"/>
    <property type="evidence" value="ECO:0007669"/>
    <property type="project" value="UniProtKB-UniRule"/>
</dbReference>
<dbReference type="Pfam" id="PF13476">
    <property type="entry name" value="AAA_23"/>
    <property type="match status" value="1"/>
</dbReference>
<dbReference type="GO" id="GO:0016887">
    <property type="term" value="F:ATP hydrolysis activity"/>
    <property type="evidence" value="ECO:0007669"/>
    <property type="project" value="InterPro"/>
</dbReference>
<dbReference type="GO" id="GO:0005524">
    <property type="term" value="F:ATP binding"/>
    <property type="evidence" value="ECO:0007669"/>
    <property type="project" value="UniProtKB-UniRule"/>
</dbReference>
<proteinExistence type="inferred from homology"/>
<evidence type="ECO:0000256" key="6">
    <source>
        <dbReference type="ARBA" id="ARBA00023125"/>
    </source>
</evidence>
<evidence type="ECO:0000256" key="1">
    <source>
        <dbReference type="ARBA" id="ARBA00022490"/>
    </source>
</evidence>
<dbReference type="PANTHER" id="PTHR32182">
    <property type="entry name" value="DNA REPLICATION AND REPAIR PROTEIN RECF"/>
    <property type="match status" value="1"/>
</dbReference>
<dbReference type="HAMAP" id="MF_00365">
    <property type="entry name" value="RecF"/>
    <property type="match status" value="1"/>
</dbReference>
<dbReference type="SUPFAM" id="SSF52540">
    <property type="entry name" value="P-loop containing nucleoside triphosphate hydrolases"/>
    <property type="match status" value="1"/>
</dbReference>
<evidence type="ECO:0000256" key="3">
    <source>
        <dbReference type="ARBA" id="ARBA00022741"/>
    </source>
</evidence>
<dbReference type="KEGG" id="hfv:R50_0004"/>
<dbReference type="InterPro" id="IPR042174">
    <property type="entry name" value="RecF_2"/>
</dbReference>
<dbReference type="AlphaFoldDB" id="A0A6F8ZDI6"/>
<evidence type="ECO:0000256" key="8">
    <source>
        <dbReference type="ARBA" id="ARBA00023236"/>
    </source>
</evidence>
<keyword evidence="7 9" id="KW-0234">DNA repair</keyword>
<dbReference type="PANTHER" id="PTHR32182:SF0">
    <property type="entry name" value="DNA REPLICATION AND REPAIR PROTEIN RECF"/>
    <property type="match status" value="1"/>
</dbReference>
<evidence type="ECO:0000256" key="4">
    <source>
        <dbReference type="ARBA" id="ARBA00022763"/>
    </source>
</evidence>
<keyword evidence="12" id="KW-1185">Reference proteome</keyword>
<dbReference type="NCBIfam" id="TIGR00611">
    <property type="entry name" value="recf"/>
    <property type="match status" value="1"/>
</dbReference>
<evidence type="ECO:0000256" key="2">
    <source>
        <dbReference type="ARBA" id="ARBA00022705"/>
    </source>
</evidence>
<keyword evidence="8 9" id="KW-0742">SOS response</keyword>
<dbReference type="PROSITE" id="PS00617">
    <property type="entry name" value="RECF_1"/>
    <property type="match status" value="1"/>
</dbReference>
<dbReference type="Gene3D" id="1.20.1050.90">
    <property type="entry name" value="RecF/RecN/SMC, N-terminal domain"/>
    <property type="match status" value="1"/>
</dbReference>
<keyword evidence="6 9" id="KW-0238">DNA-binding</keyword>
<dbReference type="InterPro" id="IPR001238">
    <property type="entry name" value="DNA-binding_RecF"/>
</dbReference>
<evidence type="ECO:0000256" key="5">
    <source>
        <dbReference type="ARBA" id="ARBA00022840"/>
    </source>
</evidence>
<evidence type="ECO:0000259" key="10">
    <source>
        <dbReference type="Pfam" id="PF13476"/>
    </source>
</evidence>
<comment type="similarity">
    <text evidence="9">Belongs to the RecF family.</text>
</comment>
<keyword evidence="4 9" id="KW-0227">DNA damage</keyword>
<keyword evidence="1 9" id="KW-0963">Cytoplasm</keyword>
<name>A0A6F8ZDI6_9FIRM</name>
<feature type="domain" description="Rad50/SbcC-type AAA" evidence="10">
    <location>
        <begin position="6"/>
        <end position="55"/>
    </location>
</feature>
<organism evidence="11 12">
    <name type="scientific">Candidatus Hydrogenisulfobacillus filiaventi</name>
    <dbReference type="NCBI Taxonomy" id="2707344"/>
    <lineage>
        <taxon>Bacteria</taxon>
        <taxon>Bacillati</taxon>
        <taxon>Bacillota</taxon>
        <taxon>Clostridia</taxon>
        <taxon>Eubacteriales</taxon>
        <taxon>Clostridiales Family XVII. Incertae Sedis</taxon>
        <taxon>Candidatus Hydrogenisulfobacillus</taxon>
    </lineage>
</organism>